<dbReference type="EMBL" id="LR824027">
    <property type="protein sequence ID" value="CAH0597605.1"/>
    <property type="molecule type" value="Genomic_DNA"/>
</dbReference>
<feature type="chain" id="PRO_5040377438" evidence="2">
    <location>
        <begin position="20"/>
        <end position="307"/>
    </location>
</feature>
<feature type="signal peptide" evidence="2">
    <location>
        <begin position="1"/>
        <end position="19"/>
    </location>
</feature>
<feature type="compositionally biased region" description="Basic and acidic residues" evidence="1">
    <location>
        <begin position="118"/>
        <end position="128"/>
    </location>
</feature>
<feature type="region of interest" description="Disordered" evidence="1">
    <location>
        <begin position="89"/>
        <end position="206"/>
    </location>
</feature>
<feature type="region of interest" description="Disordered" evidence="1">
    <location>
        <begin position="287"/>
        <end position="307"/>
    </location>
</feature>
<evidence type="ECO:0000256" key="1">
    <source>
        <dbReference type="SAM" id="MobiDB-lite"/>
    </source>
</evidence>
<keyword evidence="4" id="KW-1185">Reference proteome</keyword>
<keyword evidence="2" id="KW-0732">Signal</keyword>
<accession>A0A9P0BZS4</accession>
<dbReference type="AlphaFoldDB" id="A0A9P0BZS4"/>
<feature type="compositionally biased region" description="Polar residues" evidence="1">
    <location>
        <begin position="107"/>
        <end position="117"/>
    </location>
</feature>
<organism evidence="3 4">
    <name type="scientific">Chrysodeixis includens</name>
    <name type="common">Soybean looper</name>
    <name type="synonym">Pseudoplusia includens</name>
    <dbReference type="NCBI Taxonomy" id="689277"/>
    <lineage>
        <taxon>Eukaryota</taxon>
        <taxon>Metazoa</taxon>
        <taxon>Ecdysozoa</taxon>
        <taxon>Arthropoda</taxon>
        <taxon>Hexapoda</taxon>
        <taxon>Insecta</taxon>
        <taxon>Pterygota</taxon>
        <taxon>Neoptera</taxon>
        <taxon>Endopterygota</taxon>
        <taxon>Lepidoptera</taxon>
        <taxon>Glossata</taxon>
        <taxon>Ditrysia</taxon>
        <taxon>Noctuoidea</taxon>
        <taxon>Noctuidae</taxon>
        <taxon>Plusiinae</taxon>
        <taxon>Chrysodeixis</taxon>
    </lineage>
</organism>
<feature type="region of interest" description="Disordered" evidence="1">
    <location>
        <begin position="54"/>
        <end position="75"/>
    </location>
</feature>
<evidence type="ECO:0000313" key="3">
    <source>
        <dbReference type="EMBL" id="CAH0597605.1"/>
    </source>
</evidence>
<proteinExistence type="predicted"/>
<evidence type="ECO:0000256" key="2">
    <source>
        <dbReference type="SAM" id="SignalP"/>
    </source>
</evidence>
<evidence type="ECO:0000313" key="4">
    <source>
        <dbReference type="Proteomes" id="UP001154114"/>
    </source>
</evidence>
<feature type="compositionally biased region" description="Polar residues" evidence="1">
    <location>
        <begin position="54"/>
        <end position="67"/>
    </location>
</feature>
<dbReference type="Proteomes" id="UP001154114">
    <property type="component" value="Chromosome 24"/>
</dbReference>
<protein>
    <submittedName>
        <fullName evidence="3">Uncharacterized protein</fullName>
    </submittedName>
</protein>
<feature type="compositionally biased region" description="Basic and acidic residues" evidence="1">
    <location>
        <begin position="135"/>
        <end position="170"/>
    </location>
</feature>
<reference evidence="3" key="1">
    <citation type="submission" date="2021-12" db="EMBL/GenBank/DDBJ databases">
        <authorList>
            <person name="King R."/>
        </authorList>
    </citation>
    <scope>NUCLEOTIDE SEQUENCE</scope>
</reference>
<gene>
    <name evidence="3" type="ORF">CINC_LOCUS7702</name>
</gene>
<name>A0A9P0BZS4_CHRIL</name>
<feature type="compositionally biased region" description="Acidic residues" evidence="1">
    <location>
        <begin position="192"/>
        <end position="201"/>
    </location>
</feature>
<sequence length="307" mass="32778">MYFFCVPVVLGLIPICCTGLLCFPIICPGCCRGRSVIPRSCRWDSAKSVSRLSTDSGVRSSATSQPGDTKEGLGIEGYIPEEDYFEGDYAEQKGTPAGGIKQEGDETNINESISDSDLQTKKELKSEGADELEGDESKQEGNKADEDKGGNLGEESKEGDGSENGSDKPGVENPEGDTPEGDKPEGNANLEGDLESAADGDEERKRKLKELAAEFIPAPTTPIDHKSVLYKPQTSIIDIEVFKPTVEFNNPERTIIPSSTTVGTDSVEDLGNQIDPGIDIDVAIDGAGQLVNPPQQPPVEKRDSATP</sequence>